<evidence type="ECO:0000259" key="5">
    <source>
        <dbReference type="Pfam" id="PF04003"/>
    </source>
</evidence>
<gene>
    <name evidence="6" type="ORF">TOT_010000168</name>
</gene>
<evidence type="ECO:0000256" key="4">
    <source>
        <dbReference type="SAM" id="MobiDB-lite"/>
    </source>
</evidence>
<evidence type="ECO:0000256" key="1">
    <source>
        <dbReference type="ARBA" id="ARBA00004123"/>
    </source>
</evidence>
<dbReference type="OrthoDB" id="360971at2759"/>
<dbReference type="InterPro" id="IPR052414">
    <property type="entry name" value="U3_snoRNA-assoc_WDR"/>
</dbReference>
<name>J7M4K6_THEOR</name>
<dbReference type="InterPro" id="IPR007148">
    <property type="entry name" value="SSU_processome_Utp12"/>
</dbReference>
<dbReference type="Proteomes" id="UP000003786">
    <property type="component" value="Chromosome 1"/>
</dbReference>
<comment type="subcellular location">
    <subcellularLocation>
        <location evidence="1">Nucleus</location>
    </subcellularLocation>
</comment>
<dbReference type="EMBL" id="AP011946">
    <property type="protein sequence ID" value="BAM38700.1"/>
    <property type="molecule type" value="Genomic_DNA"/>
</dbReference>
<keyword evidence="7" id="KW-1185">Reference proteome</keyword>
<keyword evidence="2" id="KW-0539">Nucleus</keyword>
<feature type="domain" description="Small-subunit processome Utp12" evidence="5">
    <location>
        <begin position="199"/>
        <end position="298"/>
    </location>
</feature>
<organism evidence="6 7">
    <name type="scientific">Theileria orientalis strain Shintoku</name>
    <dbReference type="NCBI Taxonomy" id="869250"/>
    <lineage>
        <taxon>Eukaryota</taxon>
        <taxon>Sar</taxon>
        <taxon>Alveolata</taxon>
        <taxon>Apicomplexa</taxon>
        <taxon>Aconoidasida</taxon>
        <taxon>Piroplasmida</taxon>
        <taxon>Theileriidae</taxon>
        <taxon>Theileria</taxon>
    </lineage>
</organism>
<dbReference type="GO" id="GO:0000462">
    <property type="term" value="P:maturation of SSU-rRNA from tricistronic rRNA transcript (SSU-rRNA, 5.8S rRNA, LSU-rRNA)"/>
    <property type="evidence" value="ECO:0007669"/>
    <property type="project" value="TreeGrafter"/>
</dbReference>
<dbReference type="GeneID" id="20713123"/>
<sequence>MWHRGSLTLLCSSCRYVIRKWHIPILGVDCNANPRHKQALSNPTPRSRGIPKHLTPYIFGKQYPRHPTWRGDHTFVATSKFKSTHTQIEGMANKFNLETMEEEMTIESQATRVKGSEKTGKSTVNLQGLGSRSDITYKRDSDPPSAENYSPKSPTSATQKGDRTPTSPSQRGERIGSSTPKRYDKTFSVALTQALLTSDSKLLHKLLSTKDTASIQDTVSDLTPPLVLALLEFILSGLIKSPNQLYSREGWINTILRVHNSLFTRNSRAKKLLIRLNKYIVGRLAVNKSLLKLKGKVDGLVYMVSMSNRANSAEAAKVDERGGRVGDSGPGNREALVTFTVD</sequence>
<evidence type="ECO:0000313" key="7">
    <source>
        <dbReference type="Proteomes" id="UP000003786"/>
    </source>
</evidence>
<dbReference type="VEuPathDB" id="PiroplasmaDB:TOT_010000168"/>
<dbReference type="PANTHER" id="PTHR44267">
    <property type="entry name" value="WD REPEAT-CONTAINING PROTEIN 43"/>
    <property type="match status" value="1"/>
</dbReference>
<dbReference type="KEGG" id="tot:TOT_010000168"/>
<comment type="similarity">
    <text evidence="3">Belongs to the UTP5 family.</text>
</comment>
<dbReference type="Pfam" id="PF04003">
    <property type="entry name" value="Utp12"/>
    <property type="match status" value="1"/>
</dbReference>
<dbReference type="PANTHER" id="PTHR44267:SF1">
    <property type="entry name" value="WD REPEAT-CONTAINING PROTEIN 43"/>
    <property type="match status" value="1"/>
</dbReference>
<dbReference type="GO" id="GO:0005730">
    <property type="term" value="C:nucleolus"/>
    <property type="evidence" value="ECO:0007669"/>
    <property type="project" value="TreeGrafter"/>
</dbReference>
<dbReference type="RefSeq" id="XP_009689001.1">
    <property type="nucleotide sequence ID" value="XM_009690706.1"/>
</dbReference>
<protein>
    <recommendedName>
        <fullName evidence="5">Small-subunit processome Utp12 domain-containing protein</fullName>
    </recommendedName>
</protein>
<reference evidence="6 7" key="1">
    <citation type="journal article" date="2012" name="MBio">
        <title>Comparative genome analysis of three eukaryotic parasites with differing abilities to transform leukocytes reveals key mediators of Theileria-induced leukocyte transformation.</title>
        <authorList>
            <person name="Hayashida K."/>
            <person name="Hara Y."/>
            <person name="Abe T."/>
            <person name="Yamasaki C."/>
            <person name="Toyoda A."/>
            <person name="Kosuge T."/>
            <person name="Suzuki Y."/>
            <person name="Sato Y."/>
            <person name="Kawashima S."/>
            <person name="Katayama T."/>
            <person name="Wakaguri H."/>
            <person name="Inoue N."/>
            <person name="Homma K."/>
            <person name="Tada-Umezaki M."/>
            <person name="Yagi Y."/>
            <person name="Fujii Y."/>
            <person name="Habara T."/>
            <person name="Kanehisa M."/>
            <person name="Watanabe H."/>
            <person name="Ito K."/>
            <person name="Gojobori T."/>
            <person name="Sugawara H."/>
            <person name="Imanishi T."/>
            <person name="Weir W."/>
            <person name="Gardner M."/>
            <person name="Pain A."/>
            <person name="Shiels B."/>
            <person name="Hattori M."/>
            <person name="Nene V."/>
            <person name="Sugimoto C."/>
        </authorList>
    </citation>
    <scope>NUCLEOTIDE SEQUENCE [LARGE SCALE GENOMIC DNA]</scope>
    <source>
        <strain evidence="6 7">Shintoku</strain>
    </source>
</reference>
<dbReference type="OMA" id="YIFGKQY"/>
<proteinExistence type="inferred from homology"/>
<dbReference type="eggNOG" id="ENOG502SQZM">
    <property type="taxonomic scope" value="Eukaryota"/>
</dbReference>
<feature type="compositionally biased region" description="Polar residues" evidence="4">
    <location>
        <begin position="147"/>
        <end position="180"/>
    </location>
</feature>
<dbReference type="AlphaFoldDB" id="J7M4K6"/>
<feature type="compositionally biased region" description="Polar residues" evidence="4">
    <location>
        <begin position="121"/>
        <end position="134"/>
    </location>
</feature>
<evidence type="ECO:0000256" key="2">
    <source>
        <dbReference type="ARBA" id="ARBA00023242"/>
    </source>
</evidence>
<dbReference type="STRING" id="869250.J7M4K6"/>
<evidence type="ECO:0000313" key="6">
    <source>
        <dbReference type="EMBL" id="BAM38700.1"/>
    </source>
</evidence>
<evidence type="ECO:0000256" key="3">
    <source>
        <dbReference type="ARBA" id="ARBA00038335"/>
    </source>
</evidence>
<feature type="region of interest" description="Disordered" evidence="4">
    <location>
        <begin position="109"/>
        <end position="181"/>
    </location>
</feature>
<accession>J7M4K6</accession>